<comment type="caution">
    <text evidence="2">The sequence shown here is derived from an EMBL/GenBank/DDBJ whole genome shotgun (WGS) entry which is preliminary data.</text>
</comment>
<dbReference type="InterPro" id="IPR022291">
    <property type="entry name" value="Bacteriocin_synth_cyclodeHase"/>
</dbReference>
<dbReference type="NCBIfam" id="TIGR03604">
    <property type="entry name" value="TOMM_cyclo_SagD"/>
    <property type="match status" value="1"/>
</dbReference>
<protein>
    <submittedName>
        <fullName evidence="2">TOMM leader peptide-binding protein</fullName>
    </submittedName>
</protein>
<dbReference type="InterPro" id="IPR027624">
    <property type="entry name" value="TOMM_cyclo_SagD"/>
</dbReference>
<gene>
    <name evidence="2" type="ORF">H4N64_10305</name>
</gene>
<evidence type="ECO:0000313" key="2">
    <source>
        <dbReference type="EMBL" id="MBC2901993.1"/>
    </source>
</evidence>
<dbReference type="PROSITE" id="PS51664">
    <property type="entry name" value="YCAO"/>
    <property type="match status" value="1"/>
</dbReference>
<dbReference type="Gene3D" id="3.30.40.250">
    <property type="match status" value="1"/>
</dbReference>
<dbReference type="Gene3D" id="3.30.1330.230">
    <property type="match status" value="1"/>
</dbReference>
<dbReference type="EMBL" id="JACMSF010000008">
    <property type="protein sequence ID" value="MBC2901993.1"/>
    <property type="molecule type" value="Genomic_DNA"/>
</dbReference>
<reference evidence="2 3" key="1">
    <citation type="submission" date="2020-08" db="EMBL/GenBank/DDBJ databases">
        <title>Streptomyces sp. PSKA01 genome sequencing and assembly.</title>
        <authorList>
            <person name="Mandal S."/>
            <person name="Maiti P.K."/>
            <person name="Das P."/>
        </authorList>
    </citation>
    <scope>NUCLEOTIDE SEQUENCE [LARGE SCALE GENOMIC DNA]</scope>
    <source>
        <strain evidence="2 3">PSKA01</strain>
    </source>
</reference>
<dbReference type="InterPro" id="IPR003776">
    <property type="entry name" value="YcaO-like_dom"/>
</dbReference>
<keyword evidence="3" id="KW-1185">Reference proteome</keyword>
<dbReference type="PANTHER" id="PTHR37809:SF1">
    <property type="entry name" value="RIBOSOMAL PROTEIN S12 METHYLTHIOTRANSFERASE ACCESSORY FACTOR YCAO"/>
    <property type="match status" value="1"/>
</dbReference>
<dbReference type="Proteomes" id="UP000584670">
    <property type="component" value="Unassembled WGS sequence"/>
</dbReference>
<dbReference type="PANTHER" id="PTHR37809">
    <property type="entry name" value="RIBOSOMAL PROTEIN S12 METHYLTHIOTRANSFERASE ACCESSORY FACTOR YCAO"/>
    <property type="match status" value="1"/>
</dbReference>
<dbReference type="AlphaFoldDB" id="A0A7X1J0I7"/>
<proteinExistence type="predicted"/>
<feature type="domain" description="YcaO" evidence="1">
    <location>
        <begin position="275"/>
        <end position="665"/>
    </location>
</feature>
<dbReference type="NCBIfam" id="TIGR03882">
    <property type="entry name" value="cyclo_dehyd_2"/>
    <property type="match status" value="1"/>
</dbReference>
<dbReference type="RefSeq" id="WP_186281904.1">
    <property type="nucleotide sequence ID" value="NZ_JACMSF010000008.1"/>
</dbReference>
<name>A0A7X1J0I7_9ACTN</name>
<dbReference type="Pfam" id="PF02624">
    <property type="entry name" value="YcaO"/>
    <property type="match status" value="1"/>
</dbReference>
<evidence type="ECO:0000259" key="1">
    <source>
        <dbReference type="PROSITE" id="PS51664"/>
    </source>
</evidence>
<organism evidence="2 3">
    <name type="scientific">Streptomyces cupreus</name>
    <dbReference type="NCBI Taxonomy" id="2759956"/>
    <lineage>
        <taxon>Bacteria</taxon>
        <taxon>Bacillati</taxon>
        <taxon>Actinomycetota</taxon>
        <taxon>Actinomycetes</taxon>
        <taxon>Kitasatosporales</taxon>
        <taxon>Streptomycetaceae</taxon>
        <taxon>Streptomyces</taxon>
    </lineage>
</organism>
<evidence type="ECO:0000313" key="3">
    <source>
        <dbReference type="Proteomes" id="UP000584670"/>
    </source>
</evidence>
<dbReference type="Gene3D" id="3.30.160.660">
    <property type="match status" value="1"/>
</dbReference>
<accession>A0A7X1J0I7</accession>
<sequence length="665" mass="73320">MPERTSCAPARPVAVIGDGGLLDRATAAVVARTYPLIRPDIGALDGCAAVLVPSDSALHAEVRKAAEAAGIPWLPLRTEADAIQVGPVAGGPGDACPTCADWRRRLARDKAQHHETLRARHGTALAAHRSPLLTRAAAAVAAELAVDLLDAALSGRPVPEDTAEGRRPGDRFLQVDLASLAVSSHRCLPYSLCEDCGGLPPDGPEAARITPVSRPKPAPDVFRVQNVVAREQELYDIYVDSAAGVVPCVDDERGGPLPRAVAPLSSLRGNSSQHGWGRTTDYRTSRITAVLEALERFGGEQPRGRRTTVTASRRELGERALDPHVLGLYPDERYDLPGFPYLRYHEDLVMPWVWGYSFARGEPVLVPERYAYYAAHSHDDPRFVYEISNGCAMGGCLEEAILCGLLEVAERDAFLMTWYGRMPIPRVDPGSARDRSIPMMIEHLRHRTGYEVQLYSATLEQGVPCFWAVGLDALDDPGRPRVLCAGGSALLAEKAVVNVLHEMAHLLEHAKIYDAEERARAAAMVRDPSLVKVMGDHSVLYSHEDAFDRFDFLLGEREARPFASFEEQWRWPAHTDLRADLEEMLHRYLDRGMDVVVVDQTTPEHRAGSFACVKVMVPGTLPMTFGHQNRRVDGLPRLLRVPYELGYRERELTPEDINPHPHPFP</sequence>
<dbReference type="Gene3D" id="3.40.50.720">
    <property type="entry name" value="NAD(P)-binding Rossmann-like Domain"/>
    <property type="match status" value="1"/>
</dbReference>